<name>A0ABS1EDD4_9BURK</name>
<dbReference type="PANTHER" id="PTHR30292">
    <property type="entry name" value="UNCHARACTERIZED PROTEIN YBGL-RELATED"/>
    <property type="match status" value="1"/>
</dbReference>
<dbReference type="NCBIfam" id="NF003814">
    <property type="entry name" value="PRK05406.1-3"/>
    <property type="match status" value="1"/>
</dbReference>
<dbReference type="PANTHER" id="PTHR30292:SF0">
    <property type="entry name" value="5-OXOPROLINASE SUBUNIT A"/>
    <property type="match status" value="1"/>
</dbReference>
<keyword evidence="1" id="KW-0378">Hydrolase</keyword>
<dbReference type="Gene3D" id="3.20.20.370">
    <property type="entry name" value="Glycoside hydrolase/deacetylase"/>
    <property type="match status" value="1"/>
</dbReference>
<dbReference type="HAMAP" id="MF_00691">
    <property type="entry name" value="PxpA"/>
    <property type="match status" value="1"/>
</dbReference>
<comment type="subunit">
    <text evidence="1">Forms a complex composed of PxpA, PxpB and PxpC.</text>
</comment>
<proteinExistence type="inferred from homology"/>
<dbReference type="NCBIfam" id="NF003816">
    <property type="entry name" value="PRK05406.1-5"/>
    <property type="match status" value="1"/>
</dbReference>
<dbReference type="InterPro" id="IPR011330">
    <property type="entry name" value="Glyco_hydro/deAcase_b/a-brl"/>
</dbReference>
<dbReference type="SUPFAM" id="SSF88713">
    <property type="entry name" value="Glycoside hydrolase/deacetylase"/>
    <property type="match status" value="1"/>
</dbReference>
<dbReference type="EC" id="3.5.2.9" evidence="1"/>
<comment type="catalytic activity">
    <reaction evidence="1">
        <text>5-oxo-L-proline + ATP + 2 H2O = L-glutamate + ADP + phosphate + H(+)</text>
        <dbReference type="Rhea" id="RHEA:10348"/>
        <dbReference type="ChEBI" id="CHEBI:15377"/>
        <dbReference type="ChEBI" id="CHEBI:15378"/>
        <dbReference type="ChEBI" id="CHEBI:29985"/>
        <dbReference type="ChEBI" id="CHEBI:30616"/>
        <dbReference type="ChEBI" id="CHEBI:43474"/>
        <dbReference type="ChEBI" id="CHEBI:58402"/>
        <dbReference type="ChEBI" id="CHEBI:456216"/>
        <dbReference type="EC" id="3.5.2.9"/>
    </reaction>
</comment>
<evidence type="ECO:0000256" key="1">
    <source>
        <dbReference type="HAMAP-Rule" id="MF_00691"/>
    </source>
</evidence>
<comment type="function">
    <text evidence="1">Catalyzes the cleavage of 5-oxoproline to form L-glutamate coupled to the hydrolysis of ATP to ADP and inorganic phosphate.</text>
</comment>
<dbReference type="InterPro" id="IPR005501">
    <property type="entry name" value="LamB/YcsF/PxpA-like"/>
</dbReference>
<dbReference type="EMBL" id="JAENGP010000013">
    <property type="protein sequence ID" value="MBK1781912.1"/>
    <property type="molecule type" value="Genomic_DNA"/>
</dbReference>
<evidence type="ECO:0000313" key="2">
    <source>
        <dbReference type="EMBL" id="MBK1781912.1"/>
    </source>
</evidence>
<reference evidence="2 3" key="1">
    <citation type="submission" date="2020-12" db="EMBL/GenBank/DDBJ databases">
        <authorList>
            <person name="Lu T."/>
            <person name="Wang Q."/>
            <person name="Han X."/>
        </authorList>
    </citation>
    <scope>NUCLEOTIDE SEQUENCE [LARGE SCALE GENOMIC DNA]</scope>
    <source>
        <strain evidence="2 3">WQ 585</strain>
    </source>
</reference>
<organism evidence="2 3">
    <name type="scientific">Advenella mandrilli</name>
    <dbReference type="NCBI Taxonomy" id="2800330"/>
    <lineage>
        <taxon>Bacteria</taxon>
        <taxon>Pseudomonadati</taxon>
        <taxon>Pseudomonadota</taxon>
        <taxon>Betaproteobacteria</taxon>
        <taxon>Burkholderiales</taxon>
        <taxon>Alcaligenaceae</taxon>
    </lineage>
</organism>
<keyword evidence="1" id="KW-0067">ATP-binding</keyword>
<sequence>MKKLDFNCDMGESYGGWTMGNDEAVMPHVTSVNIACGFHGGDAHIMRKTVASALKHHVHIGAHPGLNDLPGFGRRAFPVSPDQAYDLVVVQIGALAAVAKTQGTRLHHVKTHGALYNMAANNDALSQAIVQAVLDVDDTLVLYALANSRQAFIAQEMGLQVAHEVFADRSYQDDGTLTPRGTPGAIITDPRQAIQQLITMLEKGHVIALSGKPVPIRADTLCIHGDQPSAATFAQHIHQALKRQGLL</sequence>
<protein>
    <recommendedName>
        <fullName evidence="1">5-oxoprolinase subunit A</fullName>
        <shortName evidence="1">5-OPase subunit A</shortName>
        <ecNumber evidence="1">3.5.2.9</ecNumber>
    </recommendedName>
    <alternativeName>
        <fullName evidence="1">5-oxoprolinase (ATP-hydrolyzing) subunit A</fullName>
    </alternativeName>
</protein>
<evidence type="ECO:0000313" key="3">
    <source>
        <dbReference type="Proteomes" id="UP000635316"/>
    </source>
</evidence>
<comment type="caution">
    <text evidence="2">The sequence shown here is derived from an EMBL/GenBank/DDBJ whole genome shotgun (WGS) entry which is preliminary data.</text>
</comment>
<keyword evidence="3" id="KW-1185">Reference proteome</keyword>
<dbReference type="Proteomes" id="UP000635316">
    <property type="component" value="Unassembled WGS sequence"/>
</dbReference>
<comment type="similarity">
    <text evidence="1">Belongs to the LamB/PxpA family.</text>
</comment>
<gene>
    <name evidence="1" type="primary">pxpA</name>
    <name evidence="2" type="ORF">JHL22_11840</name>
</gene>
<accession>A0ABS1EDD4</accession>
<keyword evidence="1" id="KW-0547">Nucleotide-binding</keyword>
<dbReference type="Pfam" id="PF03746">
    <property type="entry name" value="LamB_YcsF"/>
    <property type="match status" value="1"/>
</dbReference>
<dbReference type="CDD" id="cd10787">
    <property type="entry name" value="LamB_YcsF_like"/>
    <property type="match status" value="1"/>
</dbReference>